<feature type="domain" description="C2H2-type" evidence="10">
    <location>
        <begin position="315"/>
        <end position="342"/>
    </location>
</feature>
<evidence type="ECO:0000256" key="4">
    <source>
        <dbReference type="ARBA" id="ARBA00022833"/>
    </source>
</evidence>
<evidence type="ECO:0000256" key="2">
    <source>
        <dbReference type="ARBA" id="ARBA00022737"/>
    </source>
</evidence>
<evidence type="ECO:0000313" key="13">
    <source>
        <dbReference type="Proteomes" id="UP000291343"/>
    </source>
</evidence>
<evidence type="ECO:0000256" key="3">
    <source>
        <dbReference type="ARBA" id="ARBA00022771"/>
    </source>
</evidence>
<keyword evidence="13" id="KW-1185">Reference proteome</keyword>
<feature type="region of interest" description="Disordered" evidence="9">
    <location>
        <begin position="467"/>
        <end position="492"/>
    </location>
</feature>
<evidence type="ECO:0000256" key="6">
    <source>
        <dbReference type="ARBA" id="ARBA00023163"/>
    </source>
</evidence>
<feature type="region of interest" description="Disordered" evidence="9">
    <location>
        <begin position="183"/>
        <end position="211"/>
    </location>
</feature>
<feature type="compositionally biased region" description="Low complexity" evidence="9">
    <location>
        <begin position="183"/>
        <end position="204"/>
    </location>
</feature>
<feature type="domain" description="ZAD" evidence="11">
    <location>
        <begin position="11"/>
        <end position="83"/>
    </location>
</feature>
<feature type="binding site" evidence="8">
    <location>
        <position position="59"/>
    </location>
    <ligand>
        <name>Zn(2+)</name>
        <dbReference type="ChEBI" id="CHEBI:29105"/>
    </ligand>
</feature>
<keyword evidence="2" id="KW-0677">Repeat</keyword>
<evidence type="ECO:0000259" key="11">
    <source>
        <dbReference type="PROSITE" id="PS51915"/>
    </source>
</evidence>
<evidence type="ECO:0000313" key="12">
    <source>
        <dbReference type="EMBL" id="RZF32358.1"/>
    </source>
</evidence>
<dbReference type="Pfam" id="PF00096">
    <property type="entry name" value="zf-C2H2"/>
    <property type="match status" value="8"/>
</dbReference>
<comment type="caution">
    <text evidence="12">The sequence shown here is derived from an EMBL/GenBank/DDBJ whole genome shotgun (WGS) entry which is preliminary data.</text>
</comment>
<evidence type="ECO:0000256" key="5">
    <source>
        <dbReference type="ARBA" id="ARBA00023015"/>
    </source>
</evidence>
<dbReference type="PANTHER" id="PTHR24379">
    <property type="entry name" value="KRAB AND ZINC FINGER DOMAIN-CONTAINING"/>
    <property type="match status" value="1"/>
</dbReference>
<dbReference type="Pfam" id="PF07776">
    <property type="entry name" value="zf-AD"/>
    <property type="match status" value="1"/>
</dbReference>
<dbReference type="GO" id="GO:0000977">
    <property type="term" value="F:RNA polymerase II transcription regulatory region sequence-specific DNA binding"/>
    <property type="evidence" value="ECO:0007669"/>
    <property type="project" value="TreeGrafter"/>
</dbReference>
<keyword evidence="4 8" id="KW-0862">Zinc</keyword>
<dbReference type="SMART" id="SM00355">
    <property type="entry name" value="ZnF_C2H2"/>
    <property type="match status" value="8"/>
</dbReference>
<dbReference type="PROSITE" id="PS50157">
    <property type="entry name" value="ZINC_FINGER_C2H2_2"/>
    <property type="match status" value="8"/>
</dbReference>
<proteinExistence type="predicted"/>
<dbReference type="PROSITE" id="PS00028">
    <property type="entry name" value="ZINC_FINGER_C2H2_1"/>
    <property type="match status" value="7"/>
</dbReference>
<name>A0A482WFW7_LAOST</name>
<dbReference type="InParanoid" id="A0A482WFW7"/>
<dbReference type="GO" id="GO:0000981">
    <property type="term" value="F:DNA-binding transcription factor activity, RNA polymerase II-specific"/>
    <property type="evidence" value="ECO:0007669"/>
    <property type="project" value="TreeGrafter"/>
</dbReference>
<dbReference type="SUPFAM" id="SSF57667">
    <property type="entry name" value="beta-beta-alpha zinc fingers"/>
    <property type="match status" value="5"/>
</dbReference>
<keyword evidence="3 7" id="KW-0863">Zinc-finger</keyword>
<organism evidence="12 13">
    <name type="scientific">Laodelphax striatellus</name>
    <name type="common">Small brown planthopper</name>
    <name type="synonym">Delphax striatella</name>
    <dbReference type="NCBI Taxonomy" id="195883"/>
    <lineage>
        <taxon>Eukaryota</taxon>
        <taxon>Metazoa</taxon>
        <taxon>Ecdysozoa</taxon>
        <taxon>Arthropoda</taxon>
        <taxon>Hexapoda</taxon>
        <taxon>Insecta</taxon>
        <taxon>Pterygota</taxon>
        <taxon>Neoptera</taxon>
        <taxon>Paraneoptera</taxon>
        <taxon>Hemiptera</taxon>
        <taxon>Auchenorrhyncha</taxon>
        <taxon>Fulgoroidea</taxon>
        <taxon>Delphacidae</taxon>
        <taxon>Criomorphinae</taxon>
        <taxon>Laodelphax</taxon>
    </lineage>
</organism>
<feature type="region of interest" description="Disordered" evidence="9">
    <location>
        <begin position="94"/>
        <end position="121"/>
    </location>
</feature>
<dbReference type="STRING" id="195883.A0A482WFW7"/>
<feature type="domain" description="C2H2-type" evidence="10">
    <location>
        <begin position="577"/>
        <end position="599"/>
    </location>
</feature>
<dbReference type="GO" id="GO:0008270">
    <property type="term" value="F:zinc ion binding"/>
    <property type="evidence" value="ECO:0007669"/>
    <property type="project" value="UniProtKB-UniRule"/>
</dbReference>
<dbReference type="AlphaFoldDB" id="A0A482WFW7"/>
<dbReference type="FunFam" id="3.30.160.60:FF:000090">
    <property type="entry name" value="Odd-skipped-related transciption factor 2"/>
    <property type="match status" value="1"/>
</dbReference>
<dbReference type="PROSITE" id="PS51915">
    <property type="entry name" value="ZAD"/>
    <property type="match status" value="1"/>
</dbReference>
<dbReference type="InterPro" id="IPR013087">
    <property type="entry name" value="Znf_C2H2_type"/>
</dbReference>
<keyword evidence="1 8" id="KW-0479">Metal-binding</keyword>
<dbReference type="GO" id="GO:0005634">
    <property type="term" value="C:nucleus"/>
    <property type="evidence" value="ECO:0007669"/>
    <property type="project" value="InterPro"/>
</dbReference>
<evidence type="ECO:0000256" key="1">
    <source>
        <dbReference type="ARBA" id="ARBA00022723"/>
    </source>
</evidence>
<feature type="domain" description="C2H2-type" evidence="10">
    <location>
        <begin position="550"/>
        <end position="577"/>
    </location>
</feature>
<sequence>MTDLCKENFDQICRLCSSSISSVKHQIYGKLEISTTITECLQIKTENDDGLPSNICETCLTSLQSFKEFRTMCYSTQTKLLTCIGVNGEEIQKKQMKSESMDESENADPDPQSTVSSDNEDMEIKENGLEETLRLPELSEPGPEDYVLMKEETFSLDASRDGNSARTGPGAILADHLIEFNNNNNNNSSTANNNTNGASSSGSSPSDKDRDLVDGLRLRKDVLAPMWDVFEKIWPRKEGAIGEKTMVRVVHRRYVVSKLAFPCSLCGECFKFDQGYERGGTPDSKSYDCNTCGKVFPKRIYWKLHQATHEDVKPFLCRMCGKGFDRKDNLTRHLYTHGTPRPYACGKCSSAFTRREHLLRHMEASPACGVTDAGDATPPPPPPPKQFVCTQCEMTFGRREHLTRHMKRAHNIDLLEEADLRKFPCEICHKAFTRREHLRRHQQIHQKENPAALFMEVQATEGVAEVASEDNMQTPSPPHSPSGGGGGGESNKMAVDERVISSGGGGGGSGKKPIIVNCHICSKGFSRRSHLSRHLKQVHKTQPEASDETHKCEECGKEFGRRYHLERHAKIHQVMRYECVTCGQSFTESEALDKHMIVHGNTVMQDFLWM</sequence>
<feature type="binding site" evidence="8">
    <location>
        <position position="13"/>
    </location>
    <ligand>
        <name>Zn(2+)</name>
        <dbReference type="ChEBI" id="CHEBI:29105"/>
    </ligand>
</feature>
<feature type="domain" description="C2H2-type" evidence="10">
    <location>
        <begin position="343"/>
        <end position="377"/>
    </location>
</feature>
<dbReference type="Proteomes" id="UP000291343">
    <property type="component" value="Unassembled WGS sequence"/>
</dbReference>
<accession>A0A482WFW7</accession>
<dbReference type="OrthoDB" id="654211at2759"/>
<dbReference type="InterPro" id="IPR036236">
    <property type="entry name" value="Znf_C2H2_sf"/>
</dbReference>
<feature type="binding site" evidence="8">
    <location>
        <position position="56"/>
    </location>
    <ligand>
        <name>Zn(2+)</name>
        <dbReference type="ChEBI" id="CHEBI:29105"/>
    </ligand>
</feature>
<dbReference type="Gene3D" id="3.30.160.60">
    <property type="entry name" value="Classic Zinc Finger"/>
    <property type="match status" value="8"/>
</dbReference>
<feature type="binding site" evidence="8">
    <location>
        <position position="16"/>
    </location>
    <ligand>
        <name>Zn(2+)</name>
        <dbReference type="ChEBI" id="CHEBI:29105"/>
    </ligand>
</feature>
<keyword evidence="5" id="KW-0805">Transcription regulation</keyword>
<feature type="domain" description="C2H2-type" evidence="10">
    <location>
        <begin position="287"/>
        <end position="314"/>
    </location>
</feature>
<dbReference type="SUPFAM" id="SSF57716">
    <property type="entry name" value="Glucocorticoid receptor-like (DNA-binding domain)"/>
    <property type="match status" value="1"/>
</dbReference>
<reference evidence="12 13" key="1">
    <citation type="journal article" date="2017" name="Gigascience">
        <title>Genome sequence of the small brown planthopper, Laodelphax striatellus.</title>
        <authorList>
            <person name="Zhu J."/>
            <person name="Jiang F."/>
            <person name="Wang X."/>
            <person name="Yang P."/>
            <person name="Bao Y."/>
            <person name="Zhao W."/>
            <person name="Wang W."/>
            <person name="Lu H."/>
            <person name="Wang Q."/>
            <person name="Cui N."/>
            <person name="Li J."/>
            <person name="Chen X."/>
            <person name="Luo L."/>
            <person name="Yu J."/>
            <person name="Kang L."/>
            <person name="Cui F."/>
        </authorList>
    </citation>
    <scope>NUCLEOTIDE SEQUENCE [LARGE SCALE GENOMIC DNA]</scope>
    <source>
        <strain evidence="12">Lst14</strain>
    </source>
</reference>
<protein>
    <recommendedName>
        <fullName evidence="14">Protein krueppel</fullName>
    </recommendedName>
</protein>
<feature type="domain" description="C2H2-type" evidence="10">
    <location>
        <begin position="516"/>
        <end position="544"/>
    </location>
</feature>
<dbReference type="FunFam" id="3.30.160.60:FF:000032">
    <property type="entry name" value="Krueppel-like factor 4"/>
    <property type="match status" value="1"/>
</dbReference>
<evidence type="ECO:0000256" key="9">
    <source>
        <dbReference type="SAM" id="MobiDB-lite"/>
    </source>
</evidence>
<dbReference type="PANTHER" id="PTHR24379:SF127">
    <property type="entry name" value="BLOODY FINGERS-RELATED"/>
    <property type="match status" value="1"/>
</dbReference>
<dbReference type="FunFam" id="3.30.160.60:FF:000446">
    <property type="entry name" value="Zinc finger protein"/>
    <property type="match status" value="1"/>
</dbReference>
<evidence type="ECO:0008006" key="14">
    <source>
        <dbReference type="Google" id="ProtNLM"/>
    </source>
</evidence>
<feature type="domain" description="C2H2-type" evidence="10">
    <location>
        <begin position="423"/>
        <end position="450"/>
    </location>
</feature>
<evidence type="ECO:0000259" key="10">
    <source>
        <dbReference type="PROSITE" id="PS50157"/>
    </source>
</evidence>
<dbReference type="EMBL" id="QKKF02037264">
    <property type="protein sequence ID" value="RZF32358.1"/>
    <property type="molecule type" value="Genomic_DNA"/>
</dbReference>
<dbReference type="Gene3D" id="3.40.1800.20">
    <property type="match status" value="1"/>
</dbReference>
<feature type="domain" description="C2H2-type" evidence="10">
    <location>
        <begin position="387"/>
        <end position="410"/>
    </location>
</feature>
<keyword evidence="6" id="KW-0804">Transcription</keyword>
<dbReference type="InterPro" id="IPR012934">
    <property type="entry name" value="Znf_AD"/>
</dbReference>
<evidence type="ECO:0000256" key="8">
    <source>
        <dbReference type="PROSITE-ProRule" id="PRU01263"/>
    </source>
</evidence>
<gene>
    <name evidence="12" type="ORF">LSTR_LSTR001822</name>
</gene>
<evidence type="ECO:0000256" key="7">
    <source>
        <dbReference type="PROSITE-ProRule" id="PRU00042"/>
    </source>
</evidence>
<dbReference type="SMART" id="SM00868">
    <property type="entry name" value="zf-AD"/>
    <property type="match status" value="1"/>
</dbReference>